<feature type="compositionally biased region" description="Basic and acidic residues" evidence="1">
    <location>
        <begin position="231"/>
        <end position="240"/>
    </location>
</feature>
<organism evidence="2 3">
    <name type="scientific">Eimeria mitis</name>
    <dbReference type="NCBI Taxonomy" id="44415"/>
    <lineage>
        <taxon>Eukaryota</taxon>
        <taxon>Sar</taxon>
        <taxon>Alveolata</taxon>
        <taxon>Apicomplexa</taxon>
        <taxon>Conoidasida</taxon>
        <taxon>Coccidia</taxon>
        <taxon>Eucoccidiorida</taxon>
        <taxon>Eimeriorina</taxon>
        <taxon>Eimeriidae</taxon>
        <taxon>Eimeria</taxon>
    </lineage>
</organism>
<evidence type="ECO:0000313" key="3">
    <source>
        <dbReference type="Proteomes" id="UP000030744"/>
    </source>
</evidence>
<name>U6KC44_9EIME</name>
<dbReference type="OrthoDB" id="347615at2759"/>
<reference evidence="2" key="1">
    <citation type="submission" date="2013-10" db="EMBL/GenBank/DDBJ databases">
        <title>Genomic analysis of the causative agents of coccidiosis in chickens.</title>
        <authorList>
            <person name="Reid A.J."/>
            <person name="Blake D."/>
            <person name="Billington K."/>
            <person name="Browne H."/>
            <person name="Dunn M."/>
            <person name="Hung S."/>
            <person name="Kawahara F."/>
            <person name="Miranda-Saavedra D."/>
            <person name="Mourier T."/>
            <person name="Nagra H."/>
            <person name="Otto T.D."/>
            <person name="Rawlings N."/>
            <person name="Sanchez A."/>
            <person name="Sanders M."/>
            <person name="Subramaniam C."/>
            <person name="Tay Y."/>
            <person name="Dear P."/>
            <person name="Doerig C."/>
            <person name="Gruber A."/>
            <person name="Parkinson J."/>
            <person name="Shirley M."/>
            <person name="Wan K.L."/>
            <person name="Berriman M."/>
            <person name="Tomley F."/>
            <person name="Pain A."/>
        </authorList>
    </citation>
    <scope>NUCLEOTIDE SEQUENCE [LARGE SCALE GENOMIC DNA]</scope>
    <source>
        <strain evidence="2">Houghton</strain>
    </source>
</reference>
<dbReference type="Proteomes" id="UP000030744">
    <property type="component" value="Unassembled WGS sequence"/>
</dbReference>
<feature type="compositionally biased region" description="Low complexity" evidence="1">
    <location>
        <begin position="133"/>
        <end position="142"/>
    </location>
</feature>
<evidence type="ECO:0000256" key="1">
    <source>
        <dbReference type="SAM" id="MobiDB-lite"/>
    </source>
</evidence>
<reference evidence="2" key="2">
    <citation type="submission" date="2013-10" db="EMBL/GenBank/DDBJ databases">
        <authorList>
            <person name="Aslett M."/>
        </authorList>
    </citation>
    <scope>NUCLEOTIDE SEQUENCE [LARGE SCALE GENOMIC DNA]</scope>
    <source>
        <strain evidence="2">Houghton</strain>
    </source>
</reference>
<dbReference type="RefSeq" id="XP_037877884.1">
    <property type="nucleotide sequence ID" value="XM_038022030.1"/>
</dbReference>
<dbReference type="VEuPathDB" id="ToxoDB:EMH_0005580"/>
<sequence>MNPRRGPPTVLRSPAAAGCPFPSARYQRPLSLSELPTPEAEGPRAFWWVGNGDVEGKEVLLKSSGHGEQLPRQRRKKRNAAQKKREQRELPVDEQQQQDQQYRSSVKLQLQRAQNTEGEGYSTEEPDEETLKRLQGQHLQQQQHRRHRNSLHMQVHRESGAYAGNSASDSSDEEVQGQQQAQAERQRRNRYRNSVHLQVQRNLWRSKVHTIPEESDEESQETQPEAPESGKQQRREKTGAHSEGVQEAGELSESDWSDREFSDDEGPADSATQAAVRFKGQISPENLEGSPLPASVIKRAVAKINRRYEQCGDTAREMTVAEEELIDSVIRRWESSGFQAFEIEGMTVDSQEQQIILQNEALTPNLINIYLRALEINKTPLTTSKRRRPKQTSLPVEVASKLLSPSLSEEDGEQLLVAMEARRVLDAHITVFPLMESRMHYSALVVDTIKGNNSVLFLLRWFDPFGESGTTPLRNILPLLKRLADMHVAAEGDALYFRKQMLLKLDFAGRWKRVTASGRE</sequence>
<dbReference type="AlphaFoldDB" id="U6KC44"/>
<proteinExistence type="predicted"/>
<protein>
    <submittedName>
        <fullName evidence="2">Uncharacterized protein</fullName>
    </submittedName>
</protein>
<accession>U6KC44</accession>
<keyword evidence="3" id="KW-1185">Reference proteome</keyword>
<feature type="compositionally biased region" description="Polar residues" evidence="1">
    <location>
        <begin position="102"/>
        <end position="117"/>
    </location>
</feature>
<feature type="compositionally biased region" description="Acidic residues" evidence="1">
    <location>
        <begin position="250"/>
        <end position="267"/>
    </location>
</feature>
<feature type="region of interest" description="Disordered" evidence="1">
    <location>
        <begin position="61"/>
        <end position="194"/>
    </location>
</feature>
<gene>
    <name evidence="2" type="ORF">EMH_0005580</name>
</gene>
<dbReference type="Gene3D" id="3.40.395.10">
    <property type="entry name" value="Adenoviral Proteinase, Chain A"/>
    <property type="match status" value="1"/>
</dbReference>
<dbReference type="EMBL" id="HG731690">
    <property type="protein sequence ID" value="CDJ35595.1"/>
    <property type="molecule type" value="Genomic_DNA"/>
</dbReference>
<feature type="compositionally biased region" description="Basic residues" evidence="1">
    <location>
        <begin position="72"/>
        <end position="82"/>
    </location>
</feature>
<dbReference type="GeneID" id="60403736"/>
<feature type="region of interest" description="Disordered" evidence="1">
    <location>
        <begin position="211"/>
        <end position="271"/>
    </location>
</feature>
<feature type="region of interest" description="Disordered" evidence="1">
    <location>
        <begin position="1"/>
        <end position="25"/>
    </location>
</feature>
<evidence type="ECO:0000313" key="2">
    <source>
        <dbReference type="EMBL" id="CDJ35595.1"/>
    </source>
</evidence>